<dbReference type="InterPro" id="IPR000073">
    <property type="entry name" value="AB_hydrolase_1"/>
</dbReference>
<dbReference type="InterPro" id="IPR053145">
    <property type="entry name" value="AB_hydrolase_Est10"/>
</dbReference>
<evidence type="ECO:0000313" key="3">
    <source>
        <dbReference type="EMBL" id="TYK65488.1"/>
    </source>
</evidence>
<organism evidence="3 4">
    <name type="scientific">Colwellia echini</name>
    <dbReference type="NCBI Taxonomy" id="1982103"/>
    <lineage>
        <taxon>Bacteria</taxon>
        <taxon>Pseudomonadati</taxon>
        <taxon>Pseudomonadota</taxon>
        <taxon>Gammaproteobacteria</taxon>
        <taxon>Alteromonadales</taxon>
        <taxon>Colwelliaceae</taxon>
        <taxon>Colwellia</taxon>
    </lineage>
</organism>
<evidence type="ECO:0000256" key="1">
    <source>
        <dbReference type="SAM" id="SignalP"/>
    </source>
</evidence>
<comment type="caution">
    <text evidence="3">The sequence shown here is derived from an EMBL/GenBank/DDBJ whole genome shotgun (WGS) entry which is preliminary data.</text>
</comment>
<feature type="chain" id="PRO_5045267319" evidence="1">
    <location>
        <begin position="28"/>
        <end position="304"/>
    </location>
</feature>
<dbReference type="Proteomes" id="UP000815846">
    <property type="component" value="Unassembled WGS sequence"/>
</dbReference>
<keyword evidence="4" id="KW-1185">Reference proteome</keyword>
<dbReference type="PANTHER" id="PTHR43265:SF1">
    <property type="entry name" value="ESTERASE ESTD"/>
    <property type="match status" value="1"/>
</dbReference>
<accession>A0ABY3MWA4</accession>
<protein>
    <submittedName>
        <fullName evidence="3">Alpha/beta hydrolase</fullName>
    </submittedName>
</protein>
<evidence type="ECO:0000259" key="2">
    <source>
        <dbReference type="Pfam" id="PF00561"/>
    </source>
</evidence>
<dbReference type="Gene3D" id="3.40.50.1820">
    <property type="entry name" value="alpha/beta hydrolase"/>
    <property type="match status" value="1"/>
</dbReference>
<sequence length="304" mass="33856">MKIVKNIPLLSVVLSIVLLFQSAWAHAEIVEKKLSITGKNYPIPAILTLPKLTQEKKYPIVIMLHGTASQKNEVGGLFTRMAEKLAKQNIASIRFDFAGSGESTVDYQLYDLESAVRDTVSVYNQIKAQKHIDNKNVHLIGFSQGGLIAQLTAMNTEIPVLSMVTWSSVAGDGVTNFKPFFEQFWPEAKENGFAAIKFPWFPHPLNFSKNWFEQVRDNTSLTQMASYQGALLAIAGDADKTVPWESSLSLIKGAKQAKASMYLIKNSNHLFNVLAKDGRLAEDQSNAEELLRVTTDYLSQQVMK</sequence>
<gene>
    <name evidence="3" type="ORF">CWS31_010365</name>
</gene>
<dbReference type="InterPro" id="IPR029058">
    <property type="entry name" value="AB_hydrolase_fold"/>
</dbReference>
<reference evidence="3 4" key="1">
    <citation type="submission" date="2019-08" db="EMBL/GenBank/DDBJ databases">
        <title>Microbe sample from Colwellia echini.</title>
        <authorList>
            <person name="Christiansen L."/>
            <person name="Pathiraja D."/>
            <person name="Schultz-Johansen M."/>
            <person name="Choi I.-G."/>
            <person name="Stougaard P."/>
        </authorList>
    </citation>
    <scope>NUCLEOTIDE SEQUENCE [LARGE SCALE GENOMIC DNA]</scope>
    <source>
        <strain evidence="3 4">A3</strain>
    </source>
</reference>
<dbReference type="RefSeq" id="WP_101345009.1">
    <property type="nucleotide sequence ID" value="NZ_PJAI02000010.1"/>
</dbReference>
<dbReference type="GO" id="GO:0016787">
    <property type="term" value="F:hydrolase activity"/>
    <property type="evidence" value="ECO:0007669"/>
    <property type="project" value="UniProtKB-KW"/>
</dbReference>
<evidence type="ECO:0000313" key="4">
    <source>
        <dbReference type="Proteomes" id="UP000815846"/>
    </source>
</evidence>
<name>A0ABY3MWA4_9GAMM</name>
<dbReference type="PANTHER" id="PTHR43265">
    <property type="entry name" value="ESTERASE ESTD"/>
    <property type="match status" value="1"/>
</dbReference>
<keyword evidence="1" id="KW-0732">Signal</keyword>
<dbReference type="EMBL" id="PJAI02000010">
    <property type="protein sequence ID" value="TYK65488.1"/>
    <property type="molecule type" value="Genomic_DNA"/>
</dbReference>
<dbReference type="SUPFAM" id="SSF53474">
    <property type="entry name" value="alpha/beta-Hydrolases"/>
    <property type="match status" value="1"/>
</dbReference>
<feature type="domain" description="AB hydrolase-1" evidence="2">
    <location>
        <begin position="59"/>
        <end position="181"/>
    </location>
</feature>
<proteinExistence type="predicted"/>
<keyword evidence="3" id="KW-0378">Hydrolase</keyword>
<dbReference type="Pfam" id="PF00561">
    <property type="entry name" value="Abhydrolase_1"/>
    <property type="match status" value="1"/>
</dbReference>
<feature type="signal peptide" evidence="1">
    <location>
        <begin position="1"/>
        <end position="27"/>
    </location>
</feature>